<organism evidence="7 8">
    <name type="scientific">Corynebacterium xerosis</name>
    <dbReference type="NCBI Taxonomy" id="1725"/>
    <lineage>
        <taxon>Bacteria</taxon>
        <taxon>Bacillati</taxon>
        <taxon>Actinomycetota</taxon>
        <taxon>Actinomycetes</taxon>
        <taxon>Mycobacteriales</taxon>
        <taxon>Corynebacteriaceae</taxon>
        <taxon>Corynebacterium</taxon>
    </lineage>
</organism>
<dbReference type="InterPro" id="IPR001173">
    <property type="entry name" value="Glyco_trans_2-like"/>
</dbReference>
<dbReference type="GO" id="GO:0016757">
    <property type="term" value="F:glycosyltransferase activity"/>
    <property type="evidence" value="ECO:0007669"/>
    <property type="project" value="UniProtKB-KW"/>
</dbReference>
<keyword evidence="4" id="KW-0808">Transferase</keyword>
<evidence type="ECO:0000313" key="8">
    <source>
        <dbReference type="Proteomes" id="UP000235363"/>
    </source>
</evidence>
<evidence type="ECO:0000259" key="6">
    <source>
        <dbReference type="Pfam" id="PF02709"/>
    </source>
</evidence>
<keyword evidence="3" id="KW-0328">Glycosyltransferase</keyword>
<proteinExistence type="inferred from homology"/>
<dbReference type="AlphaFoldDB" id="A0A2N6SZC2"/>
<evidence type="ECO:0000259" key="5">
    <source>
        <dbReference type="Pfam" id="PF00535"/>
    </source>
</evidence>
<protein>
    <recommendedName>
        <fullName evidence="9">Glycosyltransferase</fullName>
    </recommendedName>
</protein>
<evidence type="ECO:0008006" key="9">
    <source>
        <dbReference type="Google" id="ProtNLM"/>
    </source>
</evidence>
<dbReference type="Proteomes" id="UP000235363">
    <property type="component" value="Unassembled WGS sequence"/>
</dbReference>
<evidence type="ECO:0000256" key="4">
    <source>
        <dbReference type="ARBA" id="ARBA00022679"/>
    </source>
</evidence>
<dbReference type="Pfam" id="PF00535">
    <property type="entry name" value="Glycos_transf_2"/>
    <property type="match status" value="1"/>
</dbReference>
<feature type="domain" description="Glycosyltransferase 2-like" evidence="5">
    <location>
        <begin position="24"/>
        <end position="137"/>
    </location>
</feature>
<comment type="similarity">
    <text evidence="2">Belongs to the glycosyltransferase 2 family.</text>
</comment>
<evidence type="ECO:0000313" key="7">
    <source>
        <dbReference type="EMBL" id="PMC62419.1"/>
    </source>
</evidence>
<dbReference type="SUPFAM" id="SSF53448">
    <property type="entry name" value="Nucleotide-diphospho-sugar transferases"/>
    <property type="match status" value="1"/>
</dbReference>
<dbReference type="PANTHER" id="PTHR43179:SF12">
    <property type="entry name" value="GALACTOFURANOSYLTRANSFERASE GLFT2"/>
    <property type="match status" value="1"/>
</dbReference>
<dbReference type="InterPro" id="IPR029044">
    <property type="entry name" value="Nucleotide-diphossugar_trans"/>
</dbReference>
<evidence type="ECO:0000256" key="2">
    <source>
        <dbReference type="ARBA" id="ARBA00006739"/>
    </source>
</evidence>
<sequence length="431" mass="45938">MELGRRRRSPPGGVAMSSLPTVDVVIPHYDDPAGLHRMLAAVARQTFPRELLRIIVADDGSPRTPEIDAADGPAVTVLKQEDLGFRAAAARNLGASAGTGEVLCFLDCDTVPAPGYVAAAVAGMDARTVTVGKRRHATFPVDVVGGDPLAGIFPLGDPDWLEDGYRATRDLADADDSSFRFVISAVLTVSRELFEAVGGFDGSIVGYGGEDWDFAWRLWRAGARFRRVAEAVAWHDGPDWAGRPADEATAAAEKNRETLLLARRITHPIARPAGVVFNVPDVQVHLHRPASWAPGAVAATIAACLAAGDCRVVLPSDMTNPFPADPRVGPAVGGARAEVELLHPVAEIPGGWARLMEAIEPAGRGAIIDPGGRPLARFITARHRHLRVWARRGLAPHPGRRDVPVQIDGADAGWRALRGPVRLEGRFAGWG</sequence>
<dbReference type="Gene3D" id="3.90.550.10">
    <property type="entry name" value="Spore Coat Polysaccharide Biosynthesis Protein SpsA, Chain A"/>
    <property type="match status" value="1"/>
</dbReference>
<name>A0A2N6SZC2_9CORY</name>
<dbReference type="EMBL" id="PNHF01000011">
    <property type="protein sequence ID" value="PMC62419.1"/>
    <property type="molecule type" value="Genomic_DNA"/>
</dbReference>
<gene>
    <name evidence="7" type="ORF">CJ204_06115</name>
</gene>
<evidence type="ECO:0000256" key="3">
    <source>
        <dbReference type="ARBA" id="ARBA00022676"/>
    </source>
</evidence>
<feature type="domain" description="Galactosyltransferase C-terminal" evidence="6">
    <location>
        <begin position="183"/>
        <end position="229"/>
    </location>
</feature>
<dbReference type="InterPro" id="IPR027791">
    <property type="entry name" value="Galactosyl_T_C"/>
</dbReference>
<comment type="pathway">
    <text evidence="1">Cell wall biogenesis; cell wall polysaccharide biosynthesis.</text>
</comment>
<comment type="caution">
    <text evidence="7">The sequence shown here is derived from an EMBL/GenBank/DDBJ whole genome shotgun (WGS) entry which is preliminary data.</text>
</comment>
<evidence type="ECO:0000256" key="1">
    <source>
        <dbReference type="ARBA" id="ARBA00004776"/>
    </source>
</evidence>
<reference evidence="7 8" key="1">
    <citation type="submission" date="2017-09" db="EMBL/GenBank/DDBJ databases">
        <title>Bacterial strain isolated from the female urinary microbiota.</title>
        <authorList>
            <person name="Thomas-White K."/>
            <person name="Kumar N."/>
            <person name="Forster S."/>
            <person name="Putonti C."/>
            <person name="Lawley T."/>
            <person name="Wolfe A.J."/>
        </authorList>
    </citation>
    <scope>NUCLEOTIDE SEQUENCE [LARGE SCALE GENOMIC DNA]</scope>
    <source>
        <strain evidence="7 8">UMB0908</strain>
    </source>
</reference>
<dbReference type="Pfam" id="PF02709">
    <property type="entry name" value="Glyco_transf_7C"/>
    <property type="match status" value="1"/>
</dbReference>
<accession>A0A2N6SZC2</accession>
<dbReference type="PANTHER" id="PTHR43179">
    <property type="entry name" value="RHAMNOSYLTRANSFERASE WBBL"/>
    <property type="match status" value="1"/>
</dbReference>